<dbReference type="EMBL" id="QNVT01000037">
    <property type="protein sequence ID" value="REC59478.1"/>
    <property type="molecule type" value="Genomic_DNA"/>
</dbReference>
<comment type="caution">
    <text evidence="1">The sequence shown here is derived from an EMBL/GenBank/DDBJ whole genome shotgun (WGS) entry which is preliminary data.</text>
</comment>
<gene>
    <name evidence="1" type="ORF">DRF65_25695</name>
</gene>
<keyword evidence="2" id="KW-1185">Reference proteome</keyword>
<sequence length="108" mass="12440">MHPKIKAGELCMFYMTDVILDGEELDCVGIFKSENKETVLKVESGLDNYELKDIEGMNIHKLDKGCLVFDSEKQNGYIIAVVDNTNRNSEAQYWKDNFLSRLEVLKLF</sequence>
<reference evidence="2" key="1">
    <citation type="submission" date="2018-06" db="EMBL/GenBank/DDBJ databases">
        <authorList>
            <person name="Lum Nde A."/>
            <person name="Hugo C."/>
        </authorList>
    </citation>
    <scope>NUCLEOTIDE SEQUENCE [LARGE SCALE GENOMIC DNA]</scope>
    <source>
        <strain evidence="2">1_F178</strain>
    </source>
</reference>
<proteinExistence type="predicted"/>
<dbReference type="InterPro" id="IPR007358">
    <property type="entry name" value="Nucleoid_associated_NdpA"/>
</dbReference>
<dbReference type="AlphaFoldDB" id="A0A3D9C160"/>
<dbReference type="Proteomes" id="UP000256686">
    <property type="component" value="Unassembled WGS sequence"/>
</dbReference>
<evidence type="ECO:0000313" key="2">
    <source>
        <dbReference type="Proteomes" id="UP000256686"/>
    </source>
</evidence>
<protein>
    <submittedName>
        <fullName evidence="1">Uncharacterized protein</fullName>
    </submittedName>
</protein>
<dbReference type="Pfam" id="PF04245">
    <property type="entry name" value="NA37"/>
    <property type="match status" value="1"/>
</dbReference>
<evidence type="ECO:0000313" key="1">
    <source>
        <dbReference type="EMBL" id="REC59478.1"/>
    </source>
</evidence>
<dbReference type="GO" id="GO:0009295">
    <property type="term" value="C:nucleoid"/>
    <property type="evidence" value="ECO:0007669"/>
    <property type="project" value="InterPro"/>
</dbReference>
<name>A0A3D9C160_9FLAO</name>
<accession>A0A3D9C160</accession>
<organism evidence="1 2">
    <name type="scientific">Chryseobacterium pennae</name>
    <dbReference type="NCBI Taxonomy" id="2258962"/>
    <lineage>
        <taxon>Bacteria</taxon>
        <taxon>Pseudomonadati</taxon>
        <taxon>Bacteroidota</taxon>
        <taxon>Flavobacteriia</taxon>
        <taxon>Flavobacteriales</taxon>
        <taxon>Weeksellaceae</taxon>
        <taxon>Chryseobacterium group</taxon>
        <taxon>Chryseobacterium</taxon>
    </lineage>
</organism>
<dbReference type="RefSeq" id="WP_115973561.1">
    <property type="nucleotide sequence ID" value="NZ_QNVT01000037.1"/>
</dbReference>